<gene>
    <name evidence="1" type="ORF">LCGC14_2038510</name>
</gene>
<sequence>MGLIAKLLQPRAGDFPAASEDWGQWTSLGNSLASQTGIKVSA</sequence>
<protein>
    <submittedName>
        <fullName evidence="1">Uncharacterized protein</fullName>
    </submittedName>
</protein>
<reference evidence="1" key="1">
    <citation type="journal article" date="2015" name="Nature">
        <title>Complex archaea that bridge the gap between prokaryotes and eukaryotes.</title>
        <authorList>
            <person name="Spang A."/>
            <person name="Saw J.H."/>
            <person name="Jorgensen S.L."/>
            <person name="Zaremba-Niedzwiedzka K."/>
            <person name="Martijn J."/>
            <person name="Lind A.E."/>
            <person name="van Eijk R."/>
            <person name="Schleper C."/>
            <person name="Guy L."/>
            <person name="Ettema T.J."/>
        </authorList>
    </citation>
    <scope>NUCLEOTIDE SEQUENCE</scope>
</reference>
<feature type="non-terminal residue" evidence="1">
    <location>
        <position position="42"/>
    </location>
</feature>
<dbReference type="EMBL" id="LAZR01023859">
    <property type="protein sequence ID" value="KKL77079.1"/>
    <property type="molecule type" value="Genomic_DNA"/>
</dbReference>
<comment type="caution">
    <text evidence="1">The sequence shown here is derived from an EMBL/GenBank/DDBJ whole genome shotgun (WGS) entry which is preliminary data.</text>
</comment>
<dbReference type="AlphaFoldDB" id="A0A0F9EST1"/>
<evidence type="ECO:0000313" key="1">
    <source>
        <dbReference type="EMBL" id="KKL77079.1"/>
    </source>
</evidence>
<organism evidence="1">
    <name type="scientific">marine sediment metagenome</name>
    <dbReference type="NCBI Taxonomy" id="412755"/>
    <lineage>
        <taxon>unclassified sequences</taxon>
        <taxon>metagenomes</taxon>
        <taxon>ecological metagenomes</taxon>
    </lineage>
</organism>
<name>A0A0F9EST1_9ZZZZ</name>
<proteinExistence type="predicted"/>
<accession>A0A0F9EST1</accession>